<reference evidence="2 3" key="1">
    <citation type="submission" date="2018-12" db="EMBL/GenBank/DDBJ databases">
        <authorList>
            <person name="Criscuolo A."/>
        </authorList>
    </citation>
    <scope>NUCLEOTIDE SEQUENCE [LARGE SCALE GENOMIC DNA]</scope>
    <source>
        <strain evidence="2">ACIP1116281</strain>
    </source>
</reference>
<sequence>MQAILSLPFVAYLAVLFAFALICLGLGLLVIRGIRTYSPNVTEQVPIAAFLGMVSTAWALSLGFAASDIWALNARADHVALSERSAITRLMGVSEPGALDLPEIYQSAKDYAHAAMQLEWIDGHNRAANPTVDKAVQSIRLAIIQMTRDGANSALIAKIVRDFDELQDARNERLAIGQSVVDETKWYLVISLTILATINIALTHAAVPKAGRNALMLFSVVVFVSLAILGLHSDPFLGVKLQLSSSIIGETPI</sequence>
<feature type="transmembrane region" description="Helical" evidence="1">
    <location>
        <begin position="214"/>
        <end position="233"/>
    </location>
</feature>
<proteinExistence type="predicted"/>
<evidence type="ECO:0000256" key="1">
    <source>
        <dbReference type="SAM" id="Phobius"/>
    </source>
</evidence>
<evidence type="ECO:0000313" key="2">
    <source>
        <dbReference type="EMBL" id="VDS06284.1"/>
    </source>
</evidence>
<gene>
    <name evidence="2" type="ORF">DEVEQU_03440</name>
</gene>
<dbReference type="Proteomes" id="UP000268844">
    <property type="component" value="Unassembled WGS sequence"/>
</dbReference>
<evidence type="ECO:0000313" key="3">
    <source>
        <dbReference type="Proteomes" id="UP000268844"/>
    </source>
</evidence>
<feature type="transmembrane region" description="Helical" evidence="1">
    <location>
        <begin position="12"/>
        <end position="34"/>
    </location>
</feature>
<dbReference type="EMBL" id="UZWD01000040">
    <property type="protein sequence ID" value="VDS06284.1"/>
    <property type="molecule type" value="Genomic_DNA"/>
</dbReference>
<name>A0A447IFN0_9HYPH</name>
<keyword evidence="1" id="KW-0472">Membrane</keyword>
<dbReference type="InterPro" id="IPR025333">
    <property type="entry name" value="DUF4239"/>
</dbReference>
<feature type="transmembrane region" description="Helical" evidence="1">
    <location>
        <begin position="46"/>
        <end position="66"/>
    </location>
</feature>
<accession>A0A447IFN0</accession>
<organism evidence="2 3">
    <name type="scientific">Devosia equisanguinis</name>
    <dbReference type="NCBI Taxonomy" id="2490941"/>
    <lineage>
        <taxon>Bacteria</taxon>
        <taxon>Pseudomonadati</taxon>
        <taxon>Pseudomonadota</taxon>
        <taxon>Alphaproteobacteria</taxon>
        <taxon>Hyphomicrobiales</taxon>
        <taxon>Devosiaceae</taxon>
        <taxon>Devosia</taxon>
    </lineage>
</organism>
<dbReference type="Pfam" id="PF14023">
    <property type="entry name" value="Bestrophin-like"/>
    <property type="match status" value="1"/>
</dbReference>
<protein>
    <recommendedName>
        <fullName evidence="4">DUF4239 domain-containing protein</fullName>
    </recommendedName>
</protein>
<evidence type="ECO:0008006" key="4">
    <source>
        <dbReference type="Google" id="ProtNLM"/>
    </source>
</evidence>
<feature type="transmembrane region" description="Helical" evidence="1">
    <location>
        <begin position="186"/>
        <end position="207"/>
    </location>
</feature>
<keyword evidence="3" id="KW-1185">Reference proteome</keyword>
<dbReference type="AlphaFoldDB" id="A0A447IFN0"/>
<keyword evidence="1" id="KW-1133">Transmembrane helix</keyword>
<keyword evidence="1" id="KW-0812">Transmembrane</keyword>